<dbReference type="EMBL" id="CP045488">
    <property type="protein sequence ID" value="QFU83136.1"/>
    <property type="molecule type" value="Genomic_DNA"/>
</dbReference>
<dbReference type="Proteomes" id="UP000326170">
    <property type="component" value="Chromosome"/>
</dbReference>
<dbReference type="InterPro" id="IPR006311">
    <property type="entry name" value="TAT_signal"/>
</dbReference>
<feature type="compositionally biased region" description="Acidic residues" evidence="1">
    <location>
        <begin position="51"/>
        <end position="67"/>
    </location>
</feature>
<feature type="compositionally biased region" description="Polar residues" evidence="1">
    <location>
        <begin position="38"/>
        <end position="48"/>
    </location>
</feature>
<reference evidence="2 3" key="1">
    <citation type="journal article" date="2007" name="Int. J. Syst. Evol. Microbiol.">
        <title>Natronorubrum sulfidifaciens sp. nov., an extremely haloalkaliphilic archaeon isolated from Aiding salt lake in Xin-Jiang, China.</title>
        <authorList>
            <person name="Cui H.L."/>
            <person name="Tohty D."/>
            <person name="Liu H.C."/>
            <person name="Liu S.J."/>
            <person name="Oren A."/>
            <person name="Zhou P.J."/>
        </authorList>
    </citation>
    <scope>NUCLEOTIDE SEQUENCE [LARGE SCALE GENOMIC DNA]</scope>
    <source>
        <strain evidence="2 3">7-3</strain>
    </source>
</reference>
<dbReference type="RefSeq" id="WP_152941786.1">
    <property type="nucleotide sequence ID" value="NZ_CP045488.1"/>
</dbReference>
<proteinExistence type="predicted"/>
<dbReference type="OrthoDB" id="187895at2157"/>
<feature type="region of interest" description="Disordered" evidence="1">
    <location>
        <begin position="36"/>
        <end position="67"/>
    </location>
</feature>
<dbReference type="PROSITE" id="PS51318">
    <property type="entry name" value="TAT"/>
    <property type="match status" value="1"/>
</dbReference>
<dbReference type="GeneID" id="42301699"/>
<gene>
    <name evidence="2" type="ORF">GCU68_11605</name>
</gene>
<evidence type="ECO:0000313" key="2">
    <source>
        <dbReference type="EMBL" id="QFU83136.1"/>
    </source>
</evidence>
<sequence length="234" mass="24867">MRDDSNAVRSMLDRRSVLVTGATALAGLGTLSMAHAASAQNDSASDTPVETPDDGNETELPDDSDYEQEETIADDTETIECTVPADWSDVDGTTIDIGPALRAAPDLEGYTTTWDVPGIELIVMTELDDDQEYVPEALVDFSSECADGGQQSFQSGEFVFRAQTWYQCGGGDTLYLAMVGAPGESANGSEDAAFPSDPPYLIFFGAQLVTEPDLDAVGTVIESLEITSPEEVTV</sequence>
<protein>
    <submittedName>
        <fullName evidence="2">Uncharacterized protein</fullName>
    </submittedName>
</protein>
<name>A0A5P9P4Z2_9EURY</name>
<organism evidence="2 3">
    <name type="scientific">Natronorubrum aibiense</name>
    <dbReference type="NCBI Taxonomy" id="348826"/>
    <lineage>
        <taxon>Archaea</taxon>
        <taxon>Methanobacteriati</taxon>
        <taxon>Methanobacteriota</taxon>
        <taxon>Stenosarchaea group</taxon>
        <taxon>Halobacteria</taxon>
        <taxon>Halobacteriales</taxon>
        <taxon>Natrialbaceae</taxon>
        <taxon>Natronorubrum</taxon>
    </lineage>
</organism>
<accession>A0A5P9P4Z2</accession>
<keyword evidence="3" id="KW-1185">Reference proteome</keyword>
<evidence type="ECO:0000256" key="1">
    <source>
        <dbReference type="SAM" id="MobiDB-lite"/>
    </source>
</evidence>
<dbReference type="KEGG" id="nas:GCU68_11605"/>
<dbReference type="AlphaFoldDB" id="A0A5P9P4Z2"/>
<evidence type="ECO:0000313" key="3">
    <source>
        <dbReference type="Proteomes" id="UP000326170"/>
    </source>
</evidence>